<feature type="compositionally biased region" description="Low complexity" evidence="3">
    <location>
        <begin position="1"/>
        <end position="20"/>
    </location>
</feature>
<evidence type="ECO:0000313" key="4">
    <source>
        <dbReference type="EMBL" id="GEL22767.1"/>
    </source>
</evidence>
<comment type="similarity">
    <text evidence="1">Belongs to the Gram-positive plasmids replication protein type 1 family.</text>
</comment>
<dbReference type="Proteomes" id="UP000321685">
    <property type="component" value="Unassembled WGS sequence"/>
</dbReference>
<reference evidence="4 5" key="1">
    <citation type="submission" date="2019-07" db="EMBL/GenBank/DDBJ databases">
        <title>Whole genome shotgun sequence of Pseudonocardia sulfidoxydans NBRC 16205.</title>
        <authorList>
            <person name="Hosoyama A."/>
            <person name="Uohara A."/>
            <person name="Ohji S."/>
            <person name="Ichikawa N."/>
        </authorList>
    </citation>
    <scope>NUCLEOTIDE SEQUENCE [LARGE SCALE GENOMIC DNA]</scope>
    <source>
        <strain evidence="4 5">NBRC 16205</strain>
    </source>
</reference>
<comment type="caution">
    <text evidence="4">The sequence shown here is derived from an EMBL/GenBank/DDBJ whole genome shotgun (WGS) entry which is preliminary data.</text>
</comment>
<feature type="region of interest" description="Disordered" evidence="3">
    <location>
        <begin position="48"/>
        <end position="69"/>
    </location>
</feature>
<dbReference type="InterPro" id="IPR000989">
    <property type="entry name" value="Rep"/>
</dbReference>
<feature type="region of interest" description="Disordered" evidence="3">
    <location>
        <begin position="1"/>
        <end position="32"/>
    </location>
</feature>
<evidence type="ECO:0000256" key="2">
    <source>
        <dbReference type="ARBA" id="ARBA00022705"/>
    </source>
</evidence>
<gene>
    <name evidence="4" type="ORF">PSU4_17210</name>
</gene>
<dbReference type="GO" id="GO:0006260">
    <property type="term" value="P:DNA replication"/>
    <property type="evidence" value="ECO:0007669"/>
    <property type="project" value="UniProtKB-KW"/>
</dbReference>
<evidence type="ECO:0000256" key="1">
    <source>
        <dbReference type="ARBA" id="ARBA00008909"/>
    </source>
</evidence>
<dbReference type="Pfam" id="PF01446">
    <property type="entry name" value="Rep_1"/>
    <property type="match status" value="1"/>
</dbReference>
<name>A0A511DE05_9PSEU</name>
<evidence type="ECO:0000256" key="3">
    <source>
        <dbReference type="SAM" id="MobiDB-lite"/>
    </source>
</evidence>
<dbReference type="AlphaFoldDB" id="A0A511DE05"/>
<organism evidence="4 5">
    <name type="scientific">Pseudonocardia sulfidoxydans NBRC 16205</name>
    <dbReference type="NCBI Taxonomy" id="1223511"/>
    <lineage>
        <taxon>Bacteria</taxon>
        <taxon>Bacillati</taxon>
        <taxon>Actinomycetota</taxon>
        <taxon>Actinomycetes</taxon>
        <taxon>Pseudonocardiales</taxon>
        <taxon>Pseudonocardiaceae</taxon>
        <taxon>Pseudonocardia</taxon>
    </lineage>
</organism>
<protein>
    <submittedName>
        <fullName evidence="4">Uncharacterized protein</fullName>
    </submittedName>
</protein>
<keyword evidence="5" id="KW-1185">Reference proteome</keyword>
<evidence type="ECO:0000313" key="5">
    <source>
        <dbReference type="Proteomes" id="UP000321685"/>
    </source>
</evidence>
<dbReference type="GO" id="GO:0003677">
    <property type="term" value="F:DNA binding"/>
    <property type="evidence" value="ECO:0007669"/>
    <property type="project" value="InterPro"/>
</dbReference>
<dbReference type="EMBL" id="BJVJ01000012">
    <property type="protein sequence ID" value="GEL22767.1"/>
    <property type="molecule type" value="Genomic_DNA"/>
</dbReference>
<proteinExistence type="inferred from homology"/>
<keyword evidence="2" id="KW-0235">DNA replication</keyword>
<sequence>MTGMVERAAAAARAEGAGAAEGERSEPLGNITHSASVAGEWFALRDRKPGKVDRSDPAQRQAARDTARGERWDLRRAMRGFTESRRVRSCGRAGAREDGSVVLRVTDATGTAAESSTGATGSVAGFGGLFHCGNVWLCPECSTKIAAARAAELESVLAHHIAAGGWAILVTVTMRHHRGHGLDQCLTAAGRGWRAVVSGRRWQDDKAASGFAGYARALEITESPENGWHVHFHAVIVFSARPSDDMVEHVVEGMFSRWSAGLVKAGMPAPSREHGLDVQHLDPDAGAGRSFGSVRAWAKYVTKGIAAEATLGVTKSARGGNRTARELMRDALAPQRWENPANGQHVLTVDQTARVRLREYERAVKGRKMLTWSTGRHDLREAAGLGEERTDDEIAADDLDGEDVAVITRDGWRAVKARATELLSVTETAGPDAARRWLTERGVDWYAPTRLTDQHRRHVETG</sequence>
<accession>A0A511DE05</accession>